<dbReference type="PANTHER" id="PTHR13504:SF38">
    <property type="entry name" value="FIDO DOMAIN-CONTAINING PROTEIN"/>
    <property type="match status" value="1"/>
</dbReference>
<dbReference type="AlphaFoldDB" id="A0AAN0MAV8"/>
<evidence type="ECO:0000313" key="4">
    <source>
        <dbReference type="EMBL" id="WZU67738.1"/>
    </source>
</evidence>
<feature type="active site" evidence="1">
    <location>
        <position position="46"/>
    </location>
</feature>
<dbReference type="InterPro" id="IPR003812">
    <property type="entry name" value="Fido"/>
</dbReference>
<organism evidence="4 5">
    <name type="scientific">Yoonia rhodophyticola</name>
    <dbReference type="NCBI Taxonomy" id="3137370"/>
    <lineage>
        <taxon>Bacteria</taxon>
        <taxon>Pseudomonadati</taxon>
        <taxon>Pseudomonadota</taxon>
        <taxon>Alphaproteobacteria</taxon>
        <taxon>Rhodobacterales</taxon>
        <taxon>Paracoccaceae</taxon>
        <taxon>Yoonia</taxon>
    </lineage>
</organism>
<sequence>MSDQVVCFTPERLSQGMSDLVNFMGNTGVHPLLNAAVAHAEFEALHPFEDGNGRVGRILIPLMLWQKGILSAPHFFVSDYFEQNKDEYIERLRDVSATNEWNAWCAFFLNALHSQATTNIEVVGRIQAHYVEMGDRFRDVLRSPHFGAALDYMFARPIFWNNHFVETANAPTSTLRNYTSRLVQEGILSILVPPSGRAPGLYAFSSLLEIINSA</sequence>
<feature type="domain" description="Fido" evidence="3">
    <location>
        <begin position="1"/>
        <end position="110"/>
    </location>
</feature>
<dbReference type="RefSeq" id="WP_342077042.1">
    <property type="nucleotide sequence ID" value="NZ_CP151767.2"/>
</dbReference>
<name>A0AAN0MAV8_9RHOB</name>
<evidence type="ECO:0000256" key="1">
    <source>
        <dbReference type="PIRSR" id="PIRSR640198-1"/>
    </source>
</evidence>
<evidence type="ECO:0000256" key="2">
    <source>
        <dbReference type="PIRSR" id="PIRSR640198-2"/>
    </source>
</evidence>
<dbReference type="PANTHER" id="PTHR13504">
    <property type="entry name" value="FIDO DOMAIN-CONTAINING PROTEIN DDB_G0283145"/>
    <property type="match status" value="1"/>
</dbReference>
<dbReference type="InterPro" id="IPR036597">
    <property type="entry name" value="Fido-like_dom_sf"/>
</dbReference>
<keyword evidence="5" id="KW-1185">Reference proteome</keyword>
<evidence type="ECO:0000313" key="5">
    <source>
        <dbReference type="Proteomes" id="UP001470809"/>
    </source>
</evidence>
<dbReference type="GO" id="GO:0005524">
    <property type="term" value="F:ATP binding"/>
    <property type="evidence" value="ECO:0007669"/>
    <property type="project" value="UniProtKB-KW"/>
</dbReference>
<dbReference type="KEGG" id="yrh:AABB31_01875"/>
<reference evidence="4" key="1">
    <citation type="submission" date="2024-08" db="EMBL/GenBank/DDBJ databases">
        <title>Phylogenomic analyses of a clade within the roseobacter group suggest taxonomic reassignments of species of the genera Aestuariivita, Citreicella, Loktanella, Nautella, Pelagibaca, Ruegeria, Thalassobius, Thiobacimonas and Tropicibacter, and the proposal o.</title>
        <authorList>
            <person name="Jeon C.O."/>
        </authorList>
    </citation>
    <scope>NUCLEOTIDE SEQUENCE</scope>
    <source>
        <strain evidence="4">SS1-5</strain>
    </source>
</reference>
<accession>A0AAN0MAV8</accession>
<feature type="binding site" evidence="2">
    <location>
        <begin position="50"/>
        <end position="57"/>
    </location>
    <ligand>
        <name>ATP</name>
        <dbReference type="ChEBI" id="CHEBI:30616"/>
    </ligand>
</feature>
<proteinExistence type="predicted"/>
<keyword evidence="2" id="KW-0067">ATP-binding</keyword>
<gene>
    <name evidence="4" type="ORF">AABB31_01875</name>
</gene>
<evidence type="ECO:0000259" key="3">
    <source>
        <dbReference type="PROSITE" id="PS51459"/>
    </source>
</evidence>
<protein>
    <submittedName>
        <fullName evidence="4">Fic family protein</fullName>
    </submittedName>
</protein>
<dbReference type="SUPFAM" id="SSF140931">
    <property type="entry name" value="Fic-like"/>
    <property type="match status" value="1"/>
</dbReference>
<dbReference type="Proteomes" id="UP001470809">
    <property type="component" value="Chromosome"/>
</dbReference>
<keyword evidence="2" id="KW-0547">Nucleotide-binding</keyword>
<dbReference type="PROSITE" id="PS51459">
    <property type="entry name" value="FIDO"/>
    <property type="match status" value="1"/>
</dbReference>
<dbReference type="Gene3D" id="1.10.3290.10">
    <property type="entry name" value="Fido-like domain"/>
    <property type="match status" value="1"/>
</dbReference>
<dbReference type="InterPro" id="IPR040198">
    <property type="entry name" value="Fido_containing"/>
</dbReference>
<dbReference type="Pfam" id="PF02661">
    <property type="entry name" value="Fic"/>
    <property type="match status" value="1"/>
</dbReference>
<dbReference type="EMBL" id="CP151767">
    <property type="protein sequence ID" value="WZU67738.1"/>
    <property type="molecule type" value="Genomic_DNA"/>
</dbReference>